<sequence length="350" mass="38744">MSSIFYRKKPIIGLDISRTSIKIMSIDKTRMLVHGYGSINLDSQQNDGNSNDNVEYLAQNIKELLKNNIVGQIDSNRVAIGIPTSRTFSRTFTLPMKEEANIISAVNLEVEQYIPAPLDSLYVDYRIINRSKDELSVLMCAAPKKMIDSMLDAAQRCGLEVAAIEPNINAISRLLKKTEEGMLPTVIVDIGTSATDIAILDSDIRVTGGSNVGGYTLTLNLAKKMNVPIETAHQFKVLNGLNPGPRQARITGALQPSLHKMTNEIKRVMRYYTDRFPDERKIEQILIVGGGGNVPGIGEFFTNELLMPARVASPWQLLNFGNLEQPAKQLRSQLSPVAGLALIRQEDIYD</sequence>
<dbReference type="Pfam" id="PF11104">
    <property type="entry name" value="PilM_2"/>
    <property type="match status" value="1"/>
</dbReference>
<dbReference type="RefSeq" id="WP_039327743.1">
    <property type="nucleotide sequence ID" value="NZ_CP007496.1"/>
</dbReference>
<keyword evidence="2" id="KW-1185">Reference proteome</keyword>
<dbReference type="PANTHER" id="PTHR32432">
    <property type="entry name" value="CELL DIVISION PROTEIN FTSA-RELATED"/>
    <property type="match status" value="1"/>
</dbReference>
<proteinExistence type="predicted"/>
<evidence type="ECO:0000313" key="2">
    <source>
        <dbReference type="Proteomes" id="UP000030902"/>
    </source>
</evidence>
<dbReference type="PANTHER" id="PTHR32432:SF3">
    <property type="entry name" value="ETHANOLAMINE UTILIZATION PROTEIN EUTJ"/>
    <property type="match status" value="1"/>
</dbReference>
<dbReference type="Proteomes" id="UP000030902">
    <property type="component" value="Chromosome"/>
</dbReference>
<dbReference type="Gene3D" id="3.30.1490.300">
    <property type="match status" value="1"/>
</dbReference>
<protein>
    <submittedName>
        <fullName evidence="1">Pilus assembly protein PilM</fullName>
    </submittedName>
</protein>
<dbReference type="KEGG" id="sox:TM7x_03105"/>
<dbReference type="NCBIfam" id="TIGR01175">
    <property type="entry name" value="pilM"/>
    <property type="match status" value="1"/>
</dbReference>
<accession>A0A6S4GQI9</accession>
<dbReference type="CDD" id="cd24049">
    <property type="entry name" value="ASKHA_NBD_PilM"/>
    <property type="match status" value="1"/>
</dbReference>
<gene>
    <name evidence="1" type="ORF">TM7x_03105</name>
</gene>
<dbReference type="Gene3D" id="3.30.420.40">
    <property type="match status" value="2"/>
</dbReference>
<dbReference type="InterPro" id="IPR005883">
    <property type="entry name" value="PilM"/>
</dbReference>
<evidence type="ECO:0000313" key="1">
    <source>
        <dbReference type="EMBL" id="AJA06605.1"/>
    </source>
</evidence>
<name>A0A6S4GQI9_9BACT</name>
<reference evidence="1 2" key="1">
    <citation type="journal article" date="2015" name="Proc. Natl. Acad. Sci. U.S.A.">
        <title>Cultivation of a human-associated TM7 phylotype reveals a reduced genome and epibiotic parasitic lifestyle.</title>
        <authorList>
            <person name="He X."/>
            <person name="McLean J.S."/>
            <person name="Edlund A."/>
            <person name="Yooseph S."/>
            <person name="Hall A.P."/>
            <person name="Liu S.Y."/>
            <person name="Dorrestein P.C."/>
            <person name="Esquenazi E."/>
            <person name="Hunter R.C."/>
            <person name="Cheng G."/>
            <person name="Nelson K.E."/>
            <person name="Lux R."/>
            <person name="Shi W."/>
        </authorList>
    </citation>
    <scope>NUCLEOTIDE SEQUENCE [LARGE SCALE GENOMIC DNA]</scope>
    <source>
        <strain evidence="1 2">TM7x</strain>
    </source>
</reference>
<dbReference type="EMBL" id="CP007496">
    <property type="protein sequence ID" value="AJA06605.1"/>
    <property type="molecule type" value="Genomic_DNA"/>
</dbReference>
<dbReference type="InterPro" id="IPR050696">
    <property type="entry name" value="FtsA/MreB"/>
</dbReference>
<dbReference type="SUPFAM" id="SSF53067">
    <property type="entry name" value="Actin-like ATPase domain"/>
    <property type="match status" value="2"/>
</dbReference>
<organism evidence="1 2">
    <name type="scientific">Candidatus Nanosynbacter lyticus</name>
    <dbReference type="NCBI Taxonomy" id="2093824"/>
    <lineage>
        <taxon>Bacteria</taxon>
        <taxon>Candidatus Saccharimonadota</taxon>
        <taxon>Candidatus Saccharimonadia</taxon>
        <taxon>Candidatus Nanosynbacterales</taxon>
        <taxon>Candidatus Nanosynbacteraceae</taxon>
        <taxon>Candidatus Nanosynbacter</taxon>
    </lineage>
</organism>
<dbReference type="InterPro" id="IPR043129">
    <property type="entry name" value="ATPase_NBD"/>
</dbReference>
<dbReference type="AlphaFoldDB" id="A0A6S4GQI9"/>
<dbReference type="PIRSF" id="PIRSF019169">
    <property type="entry name" value="PilM"/>
    <property type="match status" value="1"/>
</dbReference>